<reference evidence="6 7" key="1">
    <citation type="submission" date="2019-03" db="EMBL/GenBank/DDBJ databases">
        <title>Dyadobacter AR-3-6 sp. nov., isolated from arctic soil.</title>
        <authorList>
            <person name="Chaudhary D.K."/>
        </authorList>
    </citation>
    <scope>NUCLEOTIDE SEQUENCE [LARGE SCALE GENOMIC DNA]</scope>
    <source>
        <strain evidence="6 7">AR-3-6</strain>
    </source>
</reference>
<dbReference type="InterPro" id="IPR050553">
    <property type="entry name" value="Thioredoxin_ResA/DsbE_sf"/>
</dbReference>
<evidence type="ECO:0000256" key="4">
    <source>
        <dbReference type="ARBA" id="ARBA00023284"/>
    </source>
</evidence>
<sequence length="236" mass="26358">MHKSSFINGFGQAVYPTKAKCFFYRLIHCNSRYVRKQKKADLVSQYILAHTGSYLSLFLLQSNKDRLGISSSKTLFNALSPELKSSIEGIGLNKELERDEANAIGKNIKTTIIPNTAGKATRIPSQTKQYSLINFWASWCGPCRTEHKELVKLYNTIDHNQVEFISVSIDDNKSAWLAAIEKDGLFWPQVSDLKGSKGPTARQFGISAVPYLLLVDKTGEIKAVDLITAKKIIISN</sequence>
<dbReference type="InterPro" id="IPR013766">
    <property type="entry name" value="Thioredoxin_domain"/>
</dbReference>
<dbReference type="GO" id="GO:0017004">
    <property type="term" value="P:cytochrome complex assembly"/>
    <property type="evidence" value="ECO:0007669"/>
    <property type="project" value="UniProtKB-KW"/>
</dbReference>
<comment type="subcellular location">
    <subcellularLocation>
        <location evidence="1">Cell envelope</location>
    </subcellularLocation>
</comment>
<evidence type="ECO:0000259" key="5">
    <source>
        <dbReference type="PROSITE" id="PS51352"/>
    </source>
</evidence>
<keyword evidence="7" id="KW-1185">Reference proteome</keyword>
<dbReference type="PROSITE" id="PS00194">
    <property type="entry name" value="THIOREDOXIN_1"/>
    <property type="match status" value="1"/>
</dbReference>
<evidence type="ECO:0000256" key="2">
    <source>
        <dbReference type="ARBA" id="ARBA00022748"/>
    </source>
</evidence>
<evidence type="ECO:0000256" key="1">
    <source>
        <dbReference type="ARBA" id="ARBA00004196"/>
    </source>
</evidence>
<evidence type="ECO:0000256" key="3">
    <source>
        <dbReference type="ARBA" id="ARBA00023157"/>
    </source>
</evidence>
<dbReference type="EMBL" id="SMFL01000005">
    <property type="protein sequence ID" value="TDE14408.1"/>
    <property type="molecule type" value="Genomic_DNA"/>
</dbReference>
<comment type="caution">
    <text evidence="6">The sequence shown here is derived from an EMBL/GenBank/DDBJ whole genome shotgun (WGS) entry which is preliminary data.</text>
</comment>
<dbReference type="InterPro" id="IPR000866">
    <property type="entry name" value="AhpC/TSA"/>
</dbReference>
<keyword evidence="2" id="KW-0201">Cytochrome c-type biogenesis</keyword>
<dbReference type="Gene3D" id="3.40.30.10">
    <property type="entry name" value="Glutaredoxin"/>
    <property type="match status" value="1"/>
</dbReference>
<dbReference type="GO" id="GO:0030313">
    <property type="term" value="C:cell envelope"/>
    <property type="evidence" value="ECO:0007669"/>
    <property type="project" value="UniProtKB-SubCell"/>
</dbReference>
<dbReference type="InterPro" id="IPR017937">
    <property type="entry name" value="Thioredoxin_CS"/>
</dbReference>
<dbReference type="Proteomes" id="UP000294850">
    <property type="component" value="Unassembled WGS sequence"/>
</dbReference>
<evidence type="ECO:0000313" key="7">
    <source>
        <dbReference type="Proteomes" id="UP000294850"/>
    </source>
</evidence>
<name>A0A4V6PFS4_9BACT</name>
<keyword evidence="3" id="KW-1015">Disulfide bond</keyword>
<dbReference type="PANTHER" id="PTHR42852">
    <property type="entry name" value="THIOL:DISULFIDE INTERCHANGE PROTEIN DSBE"/>
    <property type="match status" value="1"/>
</dbReference>
<dbReference type="InterPro" id="IPR036249">
    <property type="entry name" value="Thioredoxin-like_sf"/>
</dbReference>
<dbReference type="PANTHER" id="PTHR42852:SF6">
    <property type="entry name" value="THIOL:DISULFIDE INTERCHANGE PROTEIN DSBE"/>
    <property type="match status" value="1"/>
</dbReference>
<dbReference type="AlphaFoldDB" id="A0A4V6PFS4"/>
<protein>
    <submittedName>
        <fullName evidence="6">TlpA family protein disulfide reductase</fullName>
    </submittedName>
</protein>
<dbReference type="SUPFAM" id="SSF52833">
    <property type="entry name" value="Thioredoxin-like"/>
    <property type="match status" value="1"/>
</dbReference>
<dbReference type="GO" id="GO:0016209">
    <property type="term" value="F:antioxidant activity"/>
    <property type="evidence" value="ECO:0007669"/>
    <property type="project" value="InterPro"/>
</dbReference>
<dbReference type="GO" id="GO:0016491">
    <property type="term" value="F:oxidoreductase activity"/>
    <property type="evidence" value="ECO:0007669"/>
    <property type="project" value="InterPro"/>
</dbReference>
<dbReference type="PROSITE" id="PS51352">
    <property type="entry name" value="THIOREDOXIN_2"/>
    <property type="match status" value="1"/>
</dbReference>
<evidence type="ECO:0000313" key="6">
    <source>
        <dbReference type="EMBL" id="TDE14408.1"/>
    </source>
</evidence>
<organism evidence="6 7">
    <name type="scientific">Dyadobacter psychrotolerans</name>
    <dbReference type="NCBI Taxonomy" id="2541721"/>
    <lineage>
        <taxon>Bacteria</taxon>
        <taxon>Pseudomonadati</taxon>
        <taxon>Bacteroidota</taxon>
        <taxon>Cytophagia</taxon>
        <taxon>Cytophagales</taxon>
        <taxon>Spirosomataceae</taxon>
        <taxon>Dyadobacter</taxon>
    </lineage>
</organism>
<feature type="domain" description="Thioredoxin" evidence="5">
    <location>
        <begin position="102"/>
        <end position="236"/>
    </location>
</feature>
<dbReference type="Pfam" id="PF00578">
    <property type="entry name" value="AhpC-TSA"/>
    <property type="match status" value="1"/>
</dbReference>
<dbReference type="CDD" id="cd02966">
    <property type="entry name" value="TlpA_like_family"/>
    <property type="match status" value="1"/>
</dbReference>
<proteinExistence type="predicted"/>
<dbReference type="OrthoDB" id="1069091at2"/>
<accession>A0A4V6PFS4</accession>
<keyword evidence="4" id="KW-0676">Redox-active center</keyword>
<gene>
    <name evidence="6" type="ORF">E0F88_14500</name>
</gene>